<protein>
    <recommendedName>
        <fullName evidence="3">Tail assembly chaperone</fullName>
    </recommendedName>
</protein>
<proteinExistence type="predicted"/>
<keyword evidence="2" id="KW-1185">Reference proteome</keyword>
<evidence type="ECO:0000313" key="1">
    <source>
        <dbReference type="EMBL" id="AGI11315.1"/>
    </source>
</evidence>
<organism evidence="1 2">
    <name type="scientific">Pseudomonas phage LKO4</name>
    <dbReference type="NCBI Taxonomy" id="1308899"/>
    <lineage>
        <taxon>Viruses</taxon>
        <taxon>Duplodnaviria</taxon>
        <taxon>Heunggongvirae</taxon>
        <taxon>Uroviricota</taxon>
        <taxon>Caudoviricetes</taxon>
        <taxon>Mesyanzhinovviridae</taxon>
        <taxon>Rabinowitzvirinae</taxon>
        <taxon>Yuavirus</taxon>
        <taxon>Yuavirus LKO4</taxon>
        <taxon>Pseudomonas virus LKO4</taxon>
    </lineage>
</organism>
<gene>
    <name evidence="1" type="ORF">LKO4_0067.1</name>
</gene>
<accession>A0A0U1VU66</accession>
<sequence>MRFGMPLPDRIQNAPELTLGSELYYIGFLDLTSCRQIGTGLGPIPLLAILEYCMINGIEGEQQEDFVWFIQRLDQKYLQWSAARAKSK</sequence>
<dbReference type="Proteomes" id="UP000225969">
    <property type="component" value="Segment"/>
</dbReference>
<evidence type="ECO:0008006" key="3">
    <source>
        <dbReference type="Google" id="ProtNLM"/>
    </source>
</evidence>
<dbReference type="EMBL" id="KC758116">
    <property type="protein sequence ID" value="AGI11315.1"/>
    <property type="molecule type" value="Genomic_DNA"/>
</dbReference>
<name>A0A0U1VU66_9CAUD</name>
<dbReference type="Pfam" id="PF23812">
    <property type="entry name" value="Phage_TAC_18"/>
    <property type="match status" value="1"/>
</dbReference>
<reference evidence="1 2" key="1">
    <citation type="submission" date="2013-03" db="EMBL/GenBank/DDBJ databases">
        <title>Complete Genome Sequence of Pseudomonas aeruginosa Siphophage LKO4.</title>
        <authorList>
            <person name="Lammens E.A."/>
            <person name="Lavigne R."/>
        </authorList>
    </citation>
    <scope>NUCLEOTIDE SEQUENCE [LARGE SCALE GENOMIC DNA]</scope>
</reference>
<evidence type="ECO:0000313" key="2">
    <source>
        <dbReference type="Proteomes" id="UP000225969"/>
    </source>
</evidence>
<dbReference type="InterPro" id="IPR056919">
    <property type="entry name" value="Phage_TAC_18"/>
</dbReference>